<organism evidence="1 2">
    <name type="scientific">Acetobacter estunensis</name>
    <dbReference type="NCBI Taxonomy" id="104097"/>
    <lineage>
        <taxon>Bacteria</taxon>
        <taxon>Pseudomonadati</taxon>
        <taxon>Pseudomonadota</taxon>
        <taxon>Alphaproteobacteria</taxon>
        <taxon>Acetobacterales</taxon>
        <taxon>Acetobacteraceae</taxon>
        <taxon>Acetobacter</taxon>
    </lineage>
</organism>
<dbReference type="AlphaFoldDB" id="A0A967BEJ6"/>
<protein>
    <submittedName>
        <fullName evidence="1">Uncharacterized protein</fullName>
    </submittedName>
</protein>
<gene>
    <name evidence="1" type="ORF">GOB87_13880</name>
</gene>
<accession>A0A967BEJ6</accession>
<name>A0A967BEJ6_9PROT</name>
<proteinExistence type="predicted"/>
<sequence length="121" mass="13393">MSLDTKGPFRKPTQQFIDAIRKGLPGQFAGVQSSRTAAQDDDDEFESEEAADWIYLKNGFAVKIGYISEDDDRVFDIITGEPGGDETLDDEFGEGDDAPAELEQETLDEHIAFLRGEDISD</sequence>
<comment type="caution">
    <text evidence="1">The sequence shown here is derived from an EMBL/GenBank/DDBJ whole genome shotgun (WGS) entry which is preliminary data.</text>
</comment>
<reference evidence="1" key="1">
    <citation type="submission" date="2019-11" db="EMBL/GenBank/DDBJ databases">
        <title>Description of new Acetobacter species.</title>
        <authorList>
            <person name="Cleenwerck I."/>
            <person name="Sombolestani A.S."/>
        </authorList>
    </citation>
    <scope>NUCLEOTIDE SEQUENCE</scope>
    <source>
        <strain evidence="1">LMG 1626</strain>
    </source>
</reference>
<evidence type="ECO:0000313" key="1">
    <source>
        <dbReference type="EMBL" id="NHO55022.1"/>
    </source>
</evidence>
<dbReference type="Proteomes" id="UP000597459">
    <property type="component" value="Unassembled WGS sequence"/>
</dbReference>
<evidence type="ECO:0000313" key="2">
    <source>
        <dbReference type="Proteomes" id="UP000597459"/>
    </source>
</evidence>
<keyword evidence="2" id="KW-1185">Reference proteome</keyword>
<dbReference type="EMBL" id="WOTH01000043">
    <property type="protein sequence ID" value="NHO55022.1"/>
    <property type="molecule type" value="Genomic_DNA"/>
</dbReference>
<dbReference type="RefSeq" id="WP_166318117.1">
    <property type="nucleotide sequence ID" value="NZ_WOTH01000043.1"/>
</dbReference>